<organism evidence="11 12">
    <name type="scientific">Colletotrichum costaricense</name>
    <dbReference type="NCBI Taxonomy" id="1209916"/>
    <lineage>
        <taxon>Eukaryota</taxon>
        <taxon>Fungi</taxon>
        <taxon>Dikarya</taxon>
        <taxon>Ascomycota</taxon>
        <taxon>Pezizomycotina</taxon>
        <taxon>Sordariomycetes</taxon>
        <taxon>Hypocreomycetidae</taxon>
        <taxon>Glomerellales</taxon>
        <taxon>Glomerellaceae</taxon>
        <taxon>Colletotrichum</taxon>
        <taxon>Colletotrichum acutatum species complex</taxon>
    </lineage>
</organism>
<feature type="domain" description="Xylose isomerase-like TIM barrel" evidence="10">
    <location>
        <begin position="159"/>
        <end position="429"/>
    </location>
</feature>
<gene>
    <name evidence="11" type="ORF">CCOS01_13830</name>
</gene>
<dbReference type="PROSITE" id="PS00730">
    <property type="entry name" value="AP_NUCLEASE_F2_2"/>
    <property type="match status" value="1"/>
</dbReference>
<evidence type="ECO:0000256" key="4">
    <source>
        <dbReference type="ARBA" id="ARBA00022723"/>
    </source>
</evidence>
<dbReference type="InterPro" id="IPR001719">
    <property type="entry name" value="AP_endonuc_2"/>
</dbReference>
<evidence type="ECO:0000256" key="2">
    <source>
        <dbReference type="ARBA" id="ARBA00005340"/>
    </source>
</evidence>
<sequence length="502" mass="55079">LSFNLSRIGPSRYASCREDHSPQRELRRRETKNMPPRTSARRKAQAVVETKVEETTTTKTNGAKTTTVAATKTKTVAAAKKAPAKRKVSSEDEHEACGSCAEEEEEKPAKKRKTTVAKGKAKKEDDMPLTDRTAVSSLKRAMYIGAHVSGAGGVQNSIQNAVNIGANAFALFLKSQRKWESPPLAADARDQFVSLAKENNYDAAAHILPHGSYLVNLAQADADKAKQAYKSFIDYLQRCEQLGIKLYNFHPGNTGGEAREEACGRIAAQLNTAHKATKKVITVLENMAGTGNVIGTKFEDLKQIIDKVEDKERVGVCIDTCHAFAAGYDLRTPEKFHETMKEFDEVVGNKYLKAFHLNDSKAPFASHRDLHANIGTGFLGLRAFHSLVNHEAFQNLPMVLETPIDHKDANGKTVEDKKVWADEIKLLESMIGMDAESDEFKALEVELQKKGAGERDKIQDQVDRKAEKDAKKGTKGAKGAAKKGAAAGKGRKKKVESDDESE</sequence>
<keyword evidence="11" id="KW-0255">Endonuclease</keyword>
<comment type="cofactor">
    <cofactor evidence="1">
        <name>Zn(2+)</name>
        <dbReference type="ChEBI" id="CHEBI:29105"/>
    </cofactor>
</comment>
<evidence type="ECO:0000256" key="7">
    <source>
        <dbReference type="ARBA" id="ARBA00022833"/>
    </source>
</evidence>
<evidence type="ECO:0000256" key="1">
    <source>
        <dbReference type="ARBA" id="ARBA00001947"/>
    </source>
</evidence>
<dbReference type="HAMAP" id="MF_00152">
    <property type="entry name" value="Nfo"/>
    <property type="match status" value="1"/>
</dbReference>
<keyword evidence="12" id="KW-1185">Reference proteome</keyword>
<dbReference type="PROSITE" id="PS51432">
    <property type="entry name" value="AP_NUCLEASE_F2_4"/>
    <property type="match status" value="1"/>
</dbReference>
<evidence type="ECO:0000256" key="8">
    <source>
        <dbReference type="ARBA" id="ARBA00023204"/>
    </source>
</evidence>
<feature type="non-terminal residue" evidence="11">
    <location>
        <position position="1"/>
    </location>
</feature>
<evidence type="ECO:0000256" key="6">
    <source>
        <dbReference type="ARBA" id="ARBA00022801"/>
    </source>
</evidence>
<dbReference type="Pfam" id="PF01261">
    <property type="entry name" value="AP_endonuc_2"/>
    <property type="match status" value="1"/>
</dbReference>
<feature type="compositionally biased region" description="Basic residues" evidence="9">
    <location>
        <begin position="109"/>
        <end position="121"/>
    </location>
</feature>
<evidence type="ECO:0000313" key="11">
    <source>
        <dbReference type="EMBL" id="KAK1514549.1"/>
    </source>
</evidence>
<keyword evidence="8" id="KW-0234">DNA repair</keyword>
<dbReference type="SUPFAM" id="SSF51658">
    <property type="entry name" value="Xylose isomerase-like"/>
    <property type="match status" value="1"/>
</dbReference>
<name>A0AAJ0DVF3_9PEZI</name>
<evidence type="ECO:0000313" key="12">
    <source>
        <dbReference type="Proteomes" id="UP001240678"/>
    </source>
</evidence>
<reference evidence="11 12" key="1">
    <citation type="submission" date="2016-10" db="EMBL/GenBank/DDBJ databases">
        <title>The genome sequence of Colletotrichum fioriniae PJ7.</title>
        <authorList>
            <person name="Baroncelli R."/>
        </authorList>
    </citation>
    <scope>NUCLEOTIDE SEQUENCE [LARGE SCALE GENOMIC DNA]</scope>
    <source>
        <strain evidence="11 12">IMI 309622</strain>
    </source>
</reference>
<dbReference type="GO" id="GO:0003906">
    <property type="term" value="F:DNA-(apurinic or apyrimidinic site) endonuclease activity"/>
    <property type="evidence" value="ECO:0007669"/>
    <property type="project" value="TreeGrafter"/>
</dbReference>
<evidence type="ECO:0000256" key="9">
    <source>
        <dbReference type="SAM" id="MobiDB-lite"/>
    </source>
</evidence>
<dbReference type="GO" id="GO:0008081">
    <property type="term" value="F:phosphoric diester hydrolase activity"/>
    <property type="evidence" value="ECO:0007669"/>
    <property type="project" value="TreeGrafter"/>
</dbReference>
<dbReference type="GO" id="GO:0005634">
    <property type="term" value="C:nucleus"/>
    <property type="evidence" value="ECO:0007669"/>
    <property type="project" value="TreeGrafter"/>
</dbReference>
<keyword evidence="6" id="KW-0378">Hydrolase</keyword>
<feature type="region of interest" description="Disordered" evidence="9">
    <location>
        <begin position="85"/>
        <end position="127"/>
    </location>
</feature>
<keyword evidence="11" id="KW-0540">Nuclease</keyword>
<dbReference type="PANTHER" id="PTHR21445:SF0">
    <property type="entry name" value="APURINIC-APYRIMIDINIC ENDONUCLEASE"/>
    <property type="match status" value="1"/>
</dbReference>
<dbReference type="Proteomes" id="UP001240678">
    <property type="component" value="Unassembled WGS sequence"/>
</dbReference>
<dbReference type="AlphaFoldDB" id="A0AAJ0DVF3"/>
<dbReference type="Gene3D" id="3.20.20.150">
    <property type="entry name" value="Divalent-metal-dependent TIM barrel enzymes"/>
    <property type="match status" value="1"/>
</dbReference>
<dbReference type="NCBIfam" id="NF002199">
    <property type="entry name" value="PRK01060.1-4"/>
    <property type="match status" value="1"/>
</dbReference>
<comment type="similarity">
    <text evidence="2">Belongs to the AP endonuclease 2 family.</text>
</comment>
<dbReference type="SMART" id="SM00518">
    <property type="entry name" value="AP2Ec"/>
    <property type="match status" value="1"/>
</dbReference>
<dbReference type="PROSITE" id="PS00731">
    <property type="entry name" value="AP_NUCLEASE_F2_3"/>
    <property type="match status" value="1"/>
</dbReference>
<dbReference type="GO" id="GO:0006284">
    <property type="term" value="P:base-excision repair"/>
    <property type="evidence" value="ECO:0007669"/>
    <property type="project" value="TreeGrafter"/>
</dbReference>
<keyword evidence="7" id="KW-0862">Zinc</keyword>
<dbReference type="GO" id="GO:0008270">
    <property type="term" value="F:zinc ion binding"/>
    <property type="evidence" value="ECO:0007669"/>
    <property type="project" value="InterPro"/>
</dbReference>
<dbReference type="InterPro" id="IPR018246">
    <property type="entry name" value="AP_endonuc_F2_Zn_BS"/>
</dbReference>
<dbReference type="FunFam" id="3.20.20.150:FF:000001">
    <property type="entry name" value="Probable endonuclease 4"/>
    <property type="match status" value="1"/>
</dbReference>
<dbReference type="GeneID" id="85345521"/>
<dbReference type="PANTHER" id="PTHR21445">
    <property type="entry name" value="ENDONUCLEASE IV ENDODEOXYRIBONUCLEASE IV"/>
    <property type="match status" value="1"/>
</dbReference>
<comment type="caution">
    <text evidence="11">The sequence shown here is derived from an EMBL/GenBank/DDBJ whole genome shotgun (WGS) entry which is preliminary data.</text>
</comment>
<dbReference type="InterPro" id="IPR036237">
    <property type="entry name" value="Xyl_isomerase-like_sf"/>
</dbReference>
<feature type="region of interest" description="Disordered" evidence="9">
    <location>
        <begin position="1"/>
        <end position="63"/>
    </location>
</feature>
<dbReference type="CDD" id="cd00019">
    <property type="entry name" value="AP2Ec"/>
    <property type="match status" value="1"/>
</dbReference>
<feature type="compositionally biased region" description="Low complexity" evidence="9">
    <location>
        <begin position="477"/>
        <end position="488"/>
    </location>
</feature>
<evidence type="ECO:0000256" key="5">
    <source>
        <dbReference type="ARBA" id="ARBA00022763"/>
    </source>
</evidence>
<dbReference type="GO" id="GO:0003677">
    <property type="term" value="F:DNA binding"/>
    <property type="evidence" value="ECO:0007669"/>
    <property type="project" value="InterPro"/>
</dbReference>
<protein>
    <recommendedName>
        <fullName evidence="3">Apurinic-apyrimidinic endonuclease 1</fullName>
    </recommendedName>
</protein>
<proteinExistence type="inferred from homology"/>
<dbReference type="GO" id="GO:0005739">
    <property type="term" value="C:mitochondrion"/>
    <property type="evidence" value="ECO:0007669"/>
    <property type="project" value="TreeGrafter"/>
</dbReference>
<feature type="compositionally biased region" description="Basic and acidic residues" evidence="9">
    <location>
        <begin position="449"/>
        <end position="472"/>
    </location>
</feature>
<evidence type="ECO:0000259" key="10">
    <source>
        <dbReference type="Pfam" id="PF01261"/>
    </source>
</evidence>
<accession>A0AAJ0DVF3</accession>
<evidence type="ECO:0000256" key="3">
    <source>
        <dbReference type="ARBA" id="ARBA00021759"/>
    </source>
</evidence>
<feature type="compositionally biased region" description="Basic and acidic residues" evidence="9">
    <location>
        <begin position="15"/>
        <end position="32"/>
    </location>
</feature>
<keyword evidence="5" id="KW-0227">DNA damage</keyword>
<dbReference type="NCBIfam" id="TIGR00587">
    <property type="entry name" value="nfo"/>
    <property type="match status" value="1"/>
</dbReference>
<dbReference type="InterPro" id="IPR013022">
    <property type="entry name" value="Xyl_isomerase-like_TIM-brl"/>
</dbReference>
<keyword evidence="4" id="KW-0479">Metal-binding</keyword>
<feature type="region of interest" description="Disordered" evidence="9">
    <location>
        <begin position="449"/>
        <end position="502"/>
    </location>
</feature>
<dbReference type="EMBL" id="MOOE01000018">
    <property type="protein sequence ID" value="KAK1514549.1"/>
    <property type="molecule type" value="Genomic_DNA"/>
</dbReference>
<dbReference type="RefSeq" id="XP_060307694.1">
    <property type="nucleotide sequence ID" value="XM_060461974.1"/>
</dbReference>